<proteinExistence type="predicted"/>
<dbReference type="AlphaFoldDB" id="A0A5N6KX51"/>
<evidence type="ECO:0000259" key="1">
    <source>
        <dbReference type="Pfam" id="PF00144"/>
    </source>
</evidence>
<comment type="caution">
    <text evidence="2">The sequence shown here is derived from an EMBL/GenBank/DDBJ whole genome shotgun (WGS) entry which is preliminary data.</text>
</comment>
<gene>
    <name evidence="2" type="ORF">FH972_023892</name>
</gene>
<dbReference type="SUPFAM" id="SSF56601">
    <property type="entry name" value="beta-lactamase/transpeptidase-like"/>
    <property type="match status" value="1"/>
</dbReference>
<dbReference type="InterPro" id="IPR050491">
    <property type="entry name" value="AmpC-like"/>
</dbReference>
<keyword evidence="3" id="KW-1185">Reference proteome</keyword>
<feature type="domain" description="Beta-lactamase-related" evidence="1">
    <location>
        <begin position="13"/>
        <end position="342"/>
    </location>
</feature>
<accession>A0A5N6KX51</accession>
<dbReference type="InterPro" id="IPR012338">
    <property type="entry name" value="Beta-lactam/transpept-like"/>
</dbReference>
<dbReference type="OrthoDB" id="5946976at2759"/>
<dbReference type="EMBL" id="VIBQ01000014">
    <property type="protein sequence ID" value="KAB8349879.1"/>
    <property type="molecule type" value="Genomic_DNA"/>
</dbReference>
<dbReference type="Proteomes" id="UP000327013">
    <property type="component" value="Unassembled WGS sequence"/>
</dbReference>
<reference evidence="2 3" key="1">
    <citation type="submission" date="2019-06" db="EMBL/GenBank/DDBJ databases">
        <title>A chromosomal-level reference genome of Carpinus fangiana (Coryloideae, Betulaceae).</title>
        <authorList>
            <person name="Yang X."/>
            <person name="Wang Z."/>
            <person name="Zhang L."/>
            <person name="Hao G."/>
            <person name="Liu J."/>
            <person name="Yang Y."/>
        </authorList>
    </citation>
    <scope>NUCLEOTIDE SEQUENCE [LARGE SCALE GENOMIC DNA]</scope>
    <source>
        <strain evidence="2">Cfa_2016G</strain>
        <tissue evidence="2">Leaf</tissue>
    </source>
</reference>
<dbReference type="Pfam" id="PF00144">
    <property type="entry name" value="Beta-lactamase"/>
    <property type="match status" value="1"/>
</dbReference>
<sequence>MSDLQDRLVSLRPTIERLMRIGGTVGLSLGVLHQGKHVYSANYGYRNLDKKLPVTKDTIFPGCSLTKALTSAAIGLLVEDGKLSWDTLVKDVLPDYAIQSDILQNYTTVTDLLCHRTGMSRGDNLFIGTENNVLIDGSTRMQYLNTQFSLLPFRGQLEFSNLPYEIAGHIIEHLTGKVWHDIISTRILQPLGMQRTWFHTPDKGVENTASSYNVLDDATPTQITSVKMSDNGFGGACGGIRTCVSDLLKLYKTFLTTANHQFDTGLTSTKGSPSSKSIISWMMGQVGCNAPLLPQMPIVGKGGPSKLVVYHQGSFPGALASVNLVPDDETAIVILSNTLTLNDTPDWVGQLVLEEILNVSERNDYILHAEESVRANAKWYPTVIKELKHVQRLGTLPRDLQEYTGTYWDADRLFKIVVYTDSSTGLRWKLQGLDSEDWPLDHYDYDTFTWLRPRDELAKRGRWVDQGAEFWKVYFRGDGVINLLSWVHDDGVPPVLYHKT</sequence>
<dbReference type="Gene3D" id="3.40.710.10">
    <property type="entry name" value="DD-peptidase/beta-lactamase superfamily"/>
    <property type="match status" value="1"/>
</dbReference>
<dbReference type="InterPro" id="IPR001466">
    <property type="entry name" value="Beta-lactam-related"/>
</dbReference>
<dbReference type="PANTHER" id="PTHR46825:SF14">
    <property type="entry name" value="BETA-LACTAMASE-RELATED DOMAIN-CONTAINING PROTEIN"/>
    <property type="match status" value="1"/>
</dbReference>
<protein>
    <recommendedName>
        <fullName evidence="1">Beta-lactamase-related domain-containing protein</fullName>
    </recommendedName>
</protein>
<evidence type="ECO:0000313" key="3">
    <source>
        <dbReference type="Proteomes" id="UP000327013"/>
    </source>
</evidence>
<dbReference type="PANTHER" id="PTHR46825">
    <property type="entry name" value="D-ALANYL-D-ALANINE-CARBOXYPEPTIDASE/ENDOPEPTIDASE AMPH"/>
    <property type="match status" value="1"/>
</dbReference>
<name>A0A5N6KX51_9ROSI</name>
<evidence type="ECO:0000313" key="2">
    <source>
        <dbReference type="EMBL" id="KAB8349879.1"/>
    </source>
</evidence>
<organism evidence="2 3">
    <name type="scientific">Carpinus fangiana</name>
    <dbReference type="NCBI Taxonomy" id="176857"/>
    <lineage>
        <taxon>Eukaryota</taxon>
        <taxon>Viridiplantae</taxon>
        <taxon>Streptophyta</taxon>
        <taxon>Embryophyta</taxon>
        <taxon>Tracheophyta</taxon>
        <taxon>Spermatophyta</taxon>
        <taxon>Magnoliopsida</taxon>
        <taxon>eudicotyledons</taxon>
        <taxon>Gunneridae</taxon>
        <taxon>Pentapetalae</taxon>
        <taxon>rosids</taxon>
        <taxon>fabids</taxon>
        <taxon>Fagales</taxon>
        <taxon>Betulaceae</taxon>
        <taxon>Carpinus</taxon>
    </lineage>
</organism>